<dbReference type="InterPro" id="IPR010499">
    <property type="entry name" value="AraC_E-bd"/>
</dbReference>
<dbReference type="InterPro" id="IPR029442">
    <property type="entry name" value="GyrI-like"/>
</dbReference>
<dbReference type="Proteomes" id="UP001550535">
    <property type="component" value="Unassembled WGS sequence"/>
</dbReference>
<sequence length="161" mass="18011">MTDDRTVRTSAPELLDVPESATAAIRRRVAPEEMRDFFDRSFRALPEVVAGQGVTIAGPAFCLYREEAAAALDVEVGFPVDRPVRPERDVMAGCLPAGRVARIVYSGGFEGLAAAWENLRSWIVEQRLTPGPLWWEVYRTRPTPDMDPAQLRTELNWPVMP</sequence>
<dbReference type="SMART" id="SM00871">
    <property type="entry name" value="AraC_E_bind"/>
    <property type="match status" value="1"/>
</dbReference>
<dbReference type="SUPFAM" id="SSF55136">
    <property type="entry name" value="Probable bacterial effector-binding domain"/>
    <property type="match status" value="1"/>
</dbReference>
<evidence type="ECO:0000313" key="2">
    <source>
        <dbReference type="EMBL" id="MEU2121928.1"/>
    </source>
</evidence>
<feature type="domain" description="AraC effector-binding" evidence="1">
    <location>
        <begin position="10"/>
        <end position="160"/>
    </location>
</feature>
<gene>
    <name evidence="2" type="ORF">ABZ507_08830</name>
</gene>
<dbReference type="Pfam" id="PF06445">
    <property type="entry name" value="GyrI-like"/>
    <property type="match status" value="1"/>
</dbReference>
<proteinExistence type="predicted"/>
<evidence type="ECO:0000259" key="1">
    <source>
        <dbReference type="SMART" id="SM00871"/>
    </source>
</evidence>
<dbReference type="InterPro" id="IPR011256">
    <property type="entry name" value="Reg_factor_effector_dom_sf"/>
</dbReference>
<accession>A0ABV2X7P5</accession>
<comment type="caution">
    <text evidence="2">The sequence shown here is derived from an EMBL/GenBank/DDBJ whole genome shotgun (WGS) entry which is preliminary data.</text>
</comment>
<dbReference type="Gene3D" id="3.20.80.10">
    <property type="entry name" value="Regulatory factor, effector binding domain"/>
    <property type="match status" value="1"/>
</dbReference>
<evidence type="ECO:0000313" key="3">
    <source>
        <dbReference type="Proteomes" id="UP001550535"/>
    </source>
</evidence>
<protein>
    <submittedName>
        <fullName evidence="2">GyrI-like domain-containing protein</fullName>
    </submittedName>
</protein>
<dbReference type="EMBL" id="JBEYBR010000016">
    <property type="protein sequence ID" value="MEU2121928.1"/>
    <property type="molecule type" value="Genomic_DNA"/>
</dbReference>
<dbReference type="RefSeq" id="WP_063020172.1">
    <property type="nucleotide sequence ID" value="NZ_JBEYBM010000004.1"/>
</dbReference>
<name>A0ABV2X7P5_9NOCA</name>
<organism evidence="2 3">
    <name type="scientific">Nocardia niwae</name>
    <dbReference type="NCBI Taxonomy" id="626084"/>
    <lineage>
        <taxon>Bacteria</taxon>
        <taxon>Bacillati</taxon>
        <taxon>Actinomycetota</taxon>
        <taxon>Actinomycetes</taxon>
        <taxon>Mycobacteriales</taxon>
        <taxon>Nocardiaceae</taxon>
        <taxon>Nocardia</taxon>
    </lineage>
</organism>
<reference evidence="2 3" key="1">
    <citation type="submission" date="2024-06" db="EMBL/GenBank/DDBJ databases">
        <title>The Natural Products Discovery Center: Release of the First 8490 Sequenced Strains for Exploring Actinobacteria Biosynthetic Diversity.</title>
        <authorList>
            <person name="Kalkreuter E."/>
            <person name="Kautsar S.A."/>
            <person name="Yang D."/>
            <person name="Bader C.D."/>
            <person name="Teijaro C.N."/>
            <person name="Fluegel L."/>
            <person name="Davis C.M."/>
            <person name="Simpson J.R."/>
            <person name="Lauterbach L."/>
            <person name="Steele A.D."/>
            <person name="Gui C."/>
            <person name="Meng S."/>
            <person name="Li G."/>
            <person name="Viehrig K."/>
            <person name="Ye F."/>
            <person name="Su P."/>
            <person name="Kiefer A.F."/>
            <person name="Nichols A."/>
            <person name="Cepeda A.J."/>
            <person name="Yan W."/>
            <person name="Fan B."/>
            <person name="Jiang Y."/>
            <person name="Adhikari A."/>
            <person name="Zheng C.-J."/>
            <person name="Schuster L."/>
            <person name="Cowan T.M."/>
            <person name="Smanski M.J."/>
            <person name="Chevrette M.G."/>
            <person name="De Carvalho L.P.S."/>
            <person name="Shen B."/>
        </authorList>
    </citation>
    <scope>NUCLEOTIDE SEQUENCE [LARGE SCALE GENOMIC DNA]</scope>
    <source>
        <strain evidence="2 3">NPDC019434</strain>
    </source>
</reference>
<keyword evidence="3" id="KW-1185">Reference proteome</keyword>